<feature type="non-terminal residue" evidence="2">
    <location>
        <position position="103"/>
    </location>
</feature>
<dbReference type="AlphaFoldDB" id="A0A6I1MRA9"/>
<comment type="caution">
    <text evidence="2">The sequence shown here is derived from an EMBL/GenBank/DDBJ whole genome shotgun (WGS) entry which is preliminary data.</text>
</comment>
<feature type="transmembrane region" description="Helical" evidence="1">
    <location>
        <begin position="42"/>
        <end position="62"/>
    </location>
</feature>
<protein>
    <submittedName>
        <fullName evidence="2">Uncharacterized protein</fullName>
    </submittedName>
</protein>
<gene>
    <name evidence="2" type="ORF">GBZ86_16155</name>
</gene>
<accession>A0A6I1MRA9</accession>
<name>A0A6I1MRA9_9CLOT</name>
<keyword evidence="1" id="KW-1133">Transmembrane helix</keyword>
<keyword evidence="1" id="KW-0812">Transmembrane</keyword>
<evidence type="ECO:0000313" key="3">
    <source>
        <dbReference type="Proteomes" id="UP000430345"/>
    </source>
</evidence>
<reference evidence="2 3" key="1">
    <citation type="submission" date="2019-10" db="EMBL/GenBank/DDBJ databases">
        <title>The Genome Sequence of Clostridium tarantellae Isolated from Fish Brain.</title>
        <authorList>
            <person name="Bano L."/>
            <person name="Kiel M."/>
            <person name="Sales G."/>
            <person name="Doxey A.C."/>
            <person name="Mansfield M.J."/>
            <person name="Schiavone M."/>
            <person name="Rossetto O."/>
            <person name="Pirazzini M."/>
            <person name="Dobrindt U."/>
            <person name="Montecucco C."/>
        </authorList>
    </citation>
    <scope>NUCLEOTIDE SEQUENCE [LARGE SCALE GENOMIC DNA]</scope>
    <source>
        <strain evidence="2 3">DSM 3997</strain>
    </source>
</reference>
<sequence length="103" mass="11967">MFSNINEKNKMQQYVFKSIFIISIIVSSICFFSKQYFIGNKIIDFILVIFTGALNIICNDIANKKKYSYSNFLGVTSIIITLTQIIILLIFELNEEVFFINLM</sequence>
<evidence type="ECO:0000256" key="1">
    <source>
        <dbReference type="SAM" id="Phobius"/>
    </source>
</evidence>
<organism evidence="2 3">
    <name type="scientific">Clostridium tarantellae</name>
    <dbReference type="NCBI Taxonomy" id="39493"/>
    <lineage>
        <taxon>Bacteria</taxon>
        <taxon>Bacillati</taxon>
        <taxon>Bacillota</taxon>
        <taxon>Clostridia</taxon>
        <taxon>Eubacteriales</taxon>
        <taxon>Clostridiaceae</taxon>
        <taxon>Clostridium</taxon>
    </lineage>
</organism>
<feature type="transmembrane region" description="Helical" evidence="1">
    <location>
        <begin position="14"/>
        <end position="36"/>
    </location>
</feature>
<keyword evidence="1" id="KW-0472">Membrane</keyword>
<evidence type="ECO:0000313" key="2">
    <source>
        <dbReference type="EMBL" id="MPQ45250.1"/>
    </source>
</evidence>
<dbReference type="Proteomes" id="UP000430345">
    <property type="component" value="Unassembled WGS sequence"/>
</dbReference>
<dbReference type="EMBL" id="WHJC01000534">
    <property type="protein sequence ID" value="MPQ45250.1"/>
    <property type="molecule type" value="Genomic_DNA"/>
</dbReference>
<keyword evidence="3" id="KW-1185">Reference proteome</keyword>
<proteinExistence type="predicted"/>
<feature type="transmembrane region" description="Helical" evidence="1">
    <location>
        <begin position="69"/>
        <end position="91"/>
    </location>
</feature>
<dbReference type="RefSeq" id="WP_152892367.1">
    <property type="nucleotide sequence ID" value="NZ_WHJC01000534.1"/>
</dbReference>